<dbReference type="InterPro" id="IPR026989">
    <property type="entry name" value="TnpV"/>
</dbReference>
<feature type="compositionally biased region" description="Basic and acidic residues" evidence="1">
    <location>
        <begin position="45"/>
        <end position="63"/>
    </location>
</feature>
<feature type="compositionally biased region" description="Basic and acidic residues" evidence="1">
    <location>
        <begin position="95"/>
        <end position="105"/>
    </location>
</feature>
<dbReference type="GO" id="GO:0032259">
    <property type="term" value="P:methylation"/>
    <property type="evidence" value="ECO:0007669"/>
    <property type="project" value="UniProtKB-KW"/>
</dbReference>
<dbReference type="Pfam" id="PF14198">
    <property type="entry name" value="TnpV"/>
    <property type="match status" value="1"/>
</dbReference>
<sequence>LEEMTYKEVDGLLYPQIEMPDETEDLTKLGKYGRMAMNYLKGERAGKIQDADEIREDVREDVSGRGGSESAVRPVRDAVSGEAQATESVIDNGDVEDKRAGEDAGRGSGTESDSDAIPLESDDTELNRELDEINSLGVSKEAEYTQASFFFDQNGQASIGTIHTEDENNNQFMRQFEQDRKAALAGKYNYLNPKKYCNSTK</sequence>
<accession>K1RMM4</accession>
<feature type="non-terminal residue" evidence="2">
    <location>
        <position position="1"/>
    </location>
</feature>
<dbReference type="GO" id="GO:0008168">
    <property type="term" value="F:methyltransferase activity"/>
    <property type="evidence" value="ECO:0007669"/>
    <property type="project" value="UniProtKB-KW"/>
</dbReference>
<name>K1RMM4_9ZZZZ</name>
<protein>
    <submittedName>
        <fullName evidence="2">DNA methylase</fullName>
    </submittedName>
</protein>
<organism evidence="2">
    <name type="scientific">human gut metagenome</name>
    <dbReference type="NCBI Taxonomy" id="408170"/>
    <lineage>
        <taxon>unclassified sequences</taxon>
        <taxon>metagenomes</taxon>
        <taxon>organismal metagenomes</taxon>
    </lineage>
</organism>
<evidence type="ECO:0000313" key="2">
    <source>
        <dbReference type="EMBL" id="EKC44779.1"/>
    </source>
</evidence>
<proteinExistence type="predicted"/>
<comment type="caution">
    <text evidence="2">The sequence shown here is derived from an EMBL/GenBank/DDBJ whole genome shotgun (WGS) entry which is preliminary data.</text>
</comment>
<reference evidence="2" key="1">
    <citation type="journal article" date="2013" name="Environ. Microbiol.">
        <title>Microbiota from the distal guts of lean and obese adolescents exhibit partial functional redundancy besides clear differences in community structure.</title>
        <authorList>
            <person name="Ferrer M."/>
            <person name="Ruiz A."/>
            <person name="Lanza F."/>
            <person name="Haange S.B."/>
            <person name="Oberbach A."/>
            <person name="Till H."/>
            <person name="Bargiela R."/>
            <person name="Campoy C."/>
            <person name="Segura M.T."/>
            <person name="Richter M."/>
            <person name="von Bergen M."/>
            <person name="Seifert J."/>
            <person name="Suarez A."/>
        </authorList>
    </citation>
    <scope>NUCLEOTIDE SEQUENCE</scope>
</reference>
<gene>
    <name evidence="2" type="ORF">OBE_17294</name>
</gene>
<keyword evidence="2" id="KW-0808">Transferase</keyword>
<keyword evidence="2" id="KW-0489">Methyltransferase</keyword>
<evidence type="ECO:0000256" key="1">
    <source>
        <dbReference type="SAM" id="MobiDB-lite"/>
    </source>
</evidence>
<dbReference type="AlphaFoldDB" id="K1RMM4"/>
<feature type="region of interest" description="Disordered" evidence="1">
    <location>
        <begin position="45"/>
        <end position="126"/>
    </location>
</feature>
<dbReference type="EMBL" id="AJWZ01011557">
    <property type="protein sequence ID" value="EKC44779.1"/>
    <property type="molecule type" value="Genomic_DNA"/>
</dbReference>